<organism evidence="2 3">
    <name type="scientific">Emiliania huxleyi (strain CCMP1516)</name>
    <dbReference type="NCBI Taxonomy" id="280463"/>
    <lineage>
        <taxon>Eukaryota</taxon>
        <taxon>Haptista</taxon>
        <taxon>Haptophyta</taxon>
        <taxon>Prymnesiophyceae</taxon>
        <taxon>Isochrysidales</taxon>
        <taxon>Noelaerhabdaceae</taxon>
        <taxon>Emiliania</taxon>
    </lineage>
</organism>
<dbReference type="InterPro" id="IPR053038">
    <property type="entry name" value="RLP_Defense"/>
</dbReference>
<dbReference type="PANTHER" id="PTHR48064">
    <property type="entry name" value="OS01G0750400 PROTEIN"/>
    <property type="match status" value="1"/>
</dbReference>
<dbReference type="InterPro" id="IPR032675">
    <property type="entry name" value="LRR_dom_sf"/>
</dbReference>
<dbReference type="RefSeq" id="XP_005766831.1">
    <property type="nucleotide sequence ID" value="XM_005766774.1"/>
</dbReference>
<sequence>MQHSPVRSAACKALRGFYDAIGAKDKSPSFKDTSSTCCAFLDVRCTQPDGSPSPPLGQKEGWKAGATLTKIKFRGGTEFGSSGTLPGALLLPLAGTLESLDLGKEGDRSFSGTLPAELTQLTALQKLSLTTGKFSGTIPHQLGRLPALEKVTLLSKRLSGTVPGELCHRSDGSLRKLVLDDNVKLSGTLPPECFLLSTLEEISAKKTRISGTLPSKITAPLRLLILEEVGLSGSVPEELCKGEKLEELVLRRANRVSGTLPTECLSHDTITKIDLKRTKVGGTIPSLDKAVPKLKTLDLSNSDVSGAETPLAGPPLPRRTPG</sequence>
<reference evidence="2" key="2">
    <citation type="submission" date="2024-10" db="UniProtKB">
        <authorList>
            <consortium name="EnsemblProtists"/>
        </authorList>
    </citation>
    <scope>IDENTIFICATION</scope>
</reference>
<dbReference type="HOGENOM" id="CLU_073719_0_0_1"/>
<dbReference type="AlphaFoldDB" id="A0A0D3IT17"/>
<evidence type="ECO:0000313" key="2">
    <source>
        <dbReference type="EnsemblProtists" id="EOD14402"/>
    </source>
</evidence>
<dbReference type="PaxDb" id="2903-EOD14402"/>
<dbReference type="STRING" id="2903.R1BXA2"/>
<dbReference type="SUPFAM" id="SSF52058">
    <property type="entry name" value="L domain-like"/>
    <property type="match status" value="1"/>
</dbReference>
<evidence type="ECO:0000313" key="3">
    <source>
        <dbReference type="Proteomes" id="UP000013827"/>
    </source>
</evidence>
<keyword evidence="3" id="KW-1185">Reference proteome</keyword>
<dbReference type="GeneID" id="17260556"/>
<dbReference type="KEGG" id="ehx:EMIHUDRAFT_451814"/>
<dbReference type="Proteomes" id="UP000013827">
    <property type="component" value="Unassembled WGS sequence"/>
</dbReference>
<protein>
    <submittedName>
        <fullName evidence="2">Uncharacterized protein</fullName>
    </submittedName>
</protein>
<dbReference type="EnsemblProtists" id="EOD14402">
    <property type="protein sequence ID" value="EOD14402"/>
    <property type="gene ID" value="EMIHUDRAFT_451814"/>
</dbReference>
<feature type="region of interest" description="Disordered" evidence="1">
    <location>
        <begin position="301"/>
        <end position="322"/>
    </location>
</feature>
<dbReference type="PANTHER" id="PTHR48064:SF6">
    <property type="entry name" value="RECEPTOR-LIKE PROTEIN KINASE 2"/>
    <property type="match status" value="1"/>
</dbReference>
<dbReference type="Gene3D" id="3.80.10.10">
    <property type="entry name" value="Ribonuclease Inhibitor"/>
    <property type="match status" value="1"/>
</dbReference>
<evidence type="ECO:0000256" key="1">
    <source>
        <dbReference type="SAM" id="MobiDB-lite"/>
    </source>
</evidence>
<name>A0A0D3IT17_EMIH1</name>
<feature type="compositionally biased region" description="Pro residues" evidence="1">
    <location>
        <begin position="312"/>
        <end position="322"/>
    </location>
</feature>
<accession>A0A0D3IT17</accession>
<reference evidence="3" key="1">
    <citation type="journal article" date="2013" name="Nature">
        <title>Pan genome of the phytoplankton Emiliania underpins its global distribution.</title>
        <authorList>
            <person name="Read B.A."/>
            <person name="Kegel J."/>
            <person name="Klute M.J."/>
            <person name="Kuo A."/>
            <person name="Lefebvre S.C."/>
            <person name="Maumus F."/>
            <person name="Mayer C."/>
            <person name="Miller J."/>
            <person name="Monier A."/>
            <person name="Salamov A."/>
            <person name="Young J."/>
            <person name="Aguilar M."/>
            <person name="Claverie J.M."/>
            <person name="Frickenhaus S."/>
            <person name="Gonzalez K."/>
            <person name="Herman E.K."/>
            <person name="Lin Y.C."/>
            <person name="Napier J."/>
            <person name="Ogata H."/>
            <person name="Sarno A.F."/>
            <person name="Shmutz J."/>
            <person name="Schroeder D."/>
            <person name="de Vargas C."/>
            <person name="Verret F."/>
            <person name="von Dassow P."/>
            <person name="Valentin K."/>
            <person name="Van de Peer Y."/>
            <person name="Wheeler G."/>
            <person name="Dacks J.B."/>
            <person name="Delwiche C.F."/>
            <person name="Dyhrman S.T."/>
            <person name="Glockner G."/>
            <person name="John U."/>
            <person name="Richards T."/>
            <person name="Worden A.Z."/>
            <person name="Zhang X."/>
            <person name="Grigoriev I.V."/>
            <person name="Allen A.E."/>
            <person name="Bidle K."/>
            <person name="Borodovsky M."/>
            <person name="Bowler C."/>
            <person name="Brownlee C."/>
            <person name="Cock J.M."/>
            <person name="Elias M."/>
            <person name="Gladyshev V.N."/>
            <person name="Groth M."/>
            <person name="Guda C."/>
            <person name="Hadaegh A."/>
            <person name="Iglesias-Rodriguez M.D."/>
            <person name="Jenkins J."/>
            <person name="Jones B.M."/>
            <person name="Lawson T."/>
            <person name="Leese F."/>
            <person name="Lindquist E."/>
            <person name="Lobanov A."/>
            <person name="Lomsadze A."/>
            <person name="Malik S.B."/>
            <person name="Marsh M.E."/>
            <person name="Mackinder L."/>
            <person name="Mock T."/>
            <person name="Mueller-Roeber B."/>
            <person name="Pagarete A."/>
            <person name="Parker M."/>
            <person name="Probert I."/>
            <person name="Quesneville H."/>
            <person name="Raines C."/>
            <person name="Rensing S.A."/>
            <person name="Riano-Pachon D.M."/>
            <person name="Richier S."/>
            <person name="Rokitta S."/>
            <person name="Shiraiwa Y."/>
            <person name="Soanes D.M."/>
            <person name="van der Giezen M."/>
            <person name="Wahlund T.M."/>
            <person name="Williams B."/>
            <person name="Wilson W."/>
            <person name="Wolfe G."/>
            <person name="Wurch L.L."/>
        </authorList>
    </citation>
    <scope>NUCLEOTIDE SEQUENCE</scope>
</reference>
<proteinExistence type="predicted"/>